<feature type="compositionally biased region" description="Acidic residues" evidence="6">
    <location>
        <begin position="216"/>
        <end position="233"/>
    </location>
</feature>
<dbReference type="SUPFAM" id="SSF49313">
    <property type="entry name" value="Cadherin-like"/>
    <property type="match status" value="1"/>
</dbReference>
<feature type="compositionally biased region" description="Acidic residues" evidence="6">
    <location>
        <begin position="274"/>
        <end position="291"/>
    </location>
</feature>
<keyword evidence="5" id="KW-1015">Disulfide bond</keyword>
<feature type="compositionally biased region" description="Acidic residues" evidence="6">
    <location>
        <begin position="332"/>
        <end position="349"/>
    </location>
</feature>
<dbReference type="PANTHER" id="PTHR13802">
    <property type="entry name" value="MUCIN 4-RELATED"/>
    <property type="match status" value="1"/>
</dbReference>
<evidence type="ECO:0000259" key="7">
    <source>
        <dbReference type="PROSITE" id="PS50856"/>
    </source>
</evidence>
<feature type="compositionally biased region" description="Polar residues" evidence="6">
    <location>
        <begin position="379"/>
        <end position="389"/>
    </location>
</feature>
<comment type="caution">
    <text evidence="9">The sequence shown here is derived from an EMBL/GenBank/DDBJ whole genome shotgun (WGS) entry which is preliminary data.</text>
</comment>
<comment type="subcellular location">
    <subcellularLocation>
        <location evidence="1">Membrane</location>
    </subcellularLocation>
</comment>
<dbReference type="SMART" id="SM00539">
    <property type="entry name" value="NIDO"/>
    <property type="match status" value="1"/>
</dbReference>
<gene>
    <name evidence="9" type="ORF">OFUS_LOCUS14580</name>
</gene>
<evidence type="ECO:0000256" key="2">
    <source>
        <dbReference type="ARBA" id="ARBA00022692"/>
    </source>
</evidence>
<dbReference type="GO" id="GO:0005509">
    <property type="term" value="F:calcium ion binding"/>
    <property type="evidence" value="ECO:0007669"/>
    <property type="project" value="InterPro"/>
</dbReference>
<dbReference type="InterPro" id="IPR005533">
    <property type="entry name" value="AMOP_dom"/>
</dbReference>
<accession>A0A8S4P4J4</accession>
<feature type="compositionally biased region" description="Acidic residues" evidence="6">
    <location>
        <begin position="35"/>
        <end position="45"/>
    </location>
</feature>
<feature type="compositionally biased region" description="Low complexity" evidence="6">
    <location>
        <begin position="25"/>
        <end position="34"/>
    </location>
</feature>
<feature type="compositionally biased region" description="Polar residues" evidence="6">
    <location>
        <begin position="321"/>
        <end position="331"/>
    </location>
</feature>
<dbReference type="InterPro" id="IPR001846">
    <property type="entry name" value="VWF_type-D"/>
</dbReference>
<dbReference type="PROSITE" id="PS51233">
    <property type="entry name" value="VWFD"/>
    <property type="match status" value="1"/>
</dbReference>
<feature type="compositionally biased region" description="Polar residues" evidence="6">
    <location>
        <begin position="142"/>
        <end position="151"/>
    </location>
</feature>
<dbReference type="InterPro" id="IPR056619">
    <property type="entry name" value="C8-3_MUC4"/>
</dbReference>
<keyword evidence="2" id="KW-0812">Transmembrane</keyword>
<feature type="compositionally biased region" description="Polar residues" evidence="6">
    <location>
        <begin position="350"/>
        <end position="360"/>
    </location>
</feature>
<evidence type="ECO:0000313" key="10">
    <source>
        <dbReference type="Proteomes" id="UP000749559"/>
    </source>
</evidence>
<sequence length="1559" mass="174281">MVATNFAFTVSQETTVTESVITQISTNETTTSVVETDEPATESDDITTGSGDEPTTDVVETDGPTTDGVETDDPTTEIDDITTESVISETYEPTTDDVETDDPTTESDDITTELVDIETDEPTTDVVETDDPTTESDDITTGSGDETTTDIVDTDGPTTDGVETDDPTTEIDDITTESVISETYESKTDEFETDDLTTESDYITTESVIIETNEPTTDEVETDDPMTESDDITTESVISETYESKTDEFETDDLTTESDYITTESVIFETNEPTTDEVETYDPMTESDDITTESVISETYEPTTDEVETYDPMTESDDITTESVISETNEPTTDEVETYDPMTESDDITTESVISETYEPTTDEVETYDPMTESDDITTESVISETNEPTTDEVETYDPMTESDDITTESVIIETNEPTTDEVETDDPTTESDEITTESVIIETDEPTTNEVETDYPTTESDEITTESVIIETYEPTTDEVETYDPMTESDDITTESVIIETNEPTTNEVETDYPTTESDEITTESVIIETYEPTTDEVETDYPTTESDEITTESVIIETYEPTTNEVETDYPTTESDEITTESVIIETDEPTTDGVETDDPMTEIDDITTESVISETYEPATDEVETYDPTTETDGITTESVISETDVPTTGEVVTDDPTTEIDVFTTESVIIETDEPSTVIVQTNEPTTDGLTTDIIHTNLPTTVSITTDGPVATSATNPTLPTTQAQTTTVDTSTVSDVVTTTAAATLATTAQLYPHGSEEGDTKIRDGDDITSNAIRIPRGLFFGNRKYRNFYVSTNGLISFGRSYRNYWAQQFPLGRRSTAIVASFWADHDPRQTSATSGVYYQTYNREDANNDKAQNMLDLASRDISKYTNNADFEATWMAVVTWKEVYPYPHYCYQNVDYYSWRWCYYWQDRSSTAQKQVVNHQTVLVTDGIRTYSLFHYGEMSWKWWKNVNIGFDAGDNFNYFHHYLYGKEGILGISRMKGNTGLIGGWIFRLDLNGENKPNFGAKCISWAIKDIQSLSTSLRRAQNEVEPCPCMVWQAWRDRRFRMDWWSYCAHQRFPSRHGHGQMCCYNNDWWSGWRSWGTLLTDVRYGAGHFERYHNRRHSRKYKDNDSLPRYYCCEASDYCPLFTSIRPVDTCRNYRPPRWTWFWGDPHVRTLDGKTYTFNGFGEYTLIQTTDDYFTLQGRTSRAVTSNGTITKATVFTAFAAKDELSDKLYVQLADNLNDMIVRVNGVDVTSAVEELANEEPPDTLEKTGLSVSLDTQDNVITTAFASGFSLNISVAVRSLSVTVTAPVLTNTSIVTEGLMGTMNGDTSDDFTMPNGTILSEDSNDKEIYSGFGELWRITQDQSIFWYPNGSSTDDFSDASFEPLFLSEFTQEQRDAANKTCRSEISCMFDYLATGDDDMANATLSTNVENTDAAMQAENFAPQLSVDLSQNFTVGSATKFAISVSDNDSSTIYVIPTSPLPDGAIFDNDTRTFSYTPNDLTPFNLSFIAEDDLGARSPEFRITVWICTNCSSGQGECEFGTESENQTDSSGYFLISMCDCLVGWE</sequence>
<feature type="non-terminal residue" evidence="9">
    <location>
        <position position="1"/>
    </location>
</feature>
<dbReference type="InterPro" id="IPR003886">
    <property type="entry name" value="NIDO_dom"/>
</dbReference>
<feature type="compositionally biased region" description="Acidic residues" evidence="6">
    <location>
        <begin position="303"/>
        <end position="320"/>
    </location>
</feature>
<feature type="compositionally biased region" description="Polar residues" evidence="6">
    <location>
        <begin position="292"/>
        <end position="302"/>
    </location>
</feature>
<dbReference type="GO" id="GO:0007160">
    <property type="term" value="P:cell-matrix adhesion"/>
    <property type="evidence" value="ECO:0007669"/>
    <property type="project" value="InterPro"/>
</dbReference>
<dbReference type="PROSITE" id="PS50856">
    <property type="entry name" value="AMOP"/>
    <property type="match status" value="1"/>
</dbReference>
<evidence type="ECO:0000256" key="1">
    <source>
        <dbReference type="ARBA" id="ARBA00004370"/>
    </source>
</evidence>
<dbReference type="InterPro" id="IPR015919">
    <property type="entry name" value="Cadherin-like_sf"/>
</dbReference>
<feature type="compositionally biased region" description="Acidic residues" evidence="6">
    <location>
        <begin position="69"/>
        <end position="82"/>
    </location>
</feature>
<name>A0A8S4P4J4_OWEFU</name>
<evidence type="ECO:0000256" key="5">
    <source>
        <dbReference type="ARBA" id="ARBA00023157"/>
    </source>
</evidence>
<dbReference type="PANTHER" id="PTHR13802:SF52">
    <property type="entry name" value="MUCIN-4"/>
    <property type="match status" value="1"/>
</dbReference>
<dbReference type="OrthoDB" id="10050617at2759"/>
<dbReference type="SMART" id="SM00723">
    <property type="entry name" value="AMOP"/>
    <property type="match status" value="1"/>
</dbReference>
<reference evidence="9" key="1">
    <citation type="submission" date="2022-03" db="EMBL/GenBank/DDBJ databases">
        <authorList>
            <person name="Martin C."/>
        </authorList>
    </citation>
    <scope>NUCLEOTIDE SEQUENCE</scope>
</reference>
<organism evidence="9 10">
    <name type="scientific">Owenia fusiformis</name>
    <name type="common">Polychaete worm</name>
    <dbReference type="NCBI Taxonomy" id="6347"/>
    <lineage>
        <taxon>Eukaryota</taxon>
        <taxon>Metazoa</taxon>
        <taxon>Spiralia</taxon>
        <taxon>Lophotrochozoa</taxon>
        <taxon>Annelida</taxon>
        <taxon>Polychaeta</taxon>
        <taxon>Sedentaria</taxon>
        <taxon>Canalipalpata</taxon>
        <taxon>Sabellida</taxon>
        <taxon>Oweniida</taxon>
        <taxon>Oweniidae</taxon>
        <taxon>Owenia</taxon>
    </lineage>
</organism>
<dbReference type="Pfam" id="PF00094">
    <property type="entry name" value="VWD"/>
    <property type="match status" value="1"/>
</dbReference>
<dbReference type="SMART" id="SM00216">
    <property type="entry name" value="VWD"/>
    <property type="match status" value="1"/>
</dbReference>
<dbReference type="InterPro" id="IPR051495">
    <property type="entry name" value="Epithelial_Barrier/Signaling"/>
</dbReference>
<evidence type="ECO:0000259" key="8">
    <source>
        <dbReference type="PROSITE" id="PS51233"/>
    </source>
</evidence>
<keyword evidence="4" id="KW-0472">Membrane</keyword>
<keyword evidence="3" id="KW-1133">Transmembrane helix</keyword>
<feature type="compositionally biased region" description="Acidic residues" evidence="6">
    <location>
        <begin position="361"/>
        <end position="378"/>
    </location>
</feature>
<feature type="region of interest" description="Disordered" evidence="6">
    <location>
        <begin position="182"/>
        <end position="398"/>
    </location>
</feature>
<protein>
    <submittedName>
        <fullName evidence="9">Uncharacterized protein</fullName>
    </submittedName>
</protein>
<feature type="region of interest" description="Disordered" evidence="6">
    <location>
        <begin position="25"/>
        <end position="169"/>
    </location>
</feature>
<feature type="compositionally biased region" description="Acidic residues" evidence="6">
    <location>
        <begin position="94"/>
        <end position="138"/>
    </location>
</feature>
<proteinExistence type="predicted"/>
<dbReference type="Proteomes" id="UP000749559">
    <property type="component" value="Unassembled WGS sequence"/>
</dbReference>
<evidence type="ECO:0000256" key="4">
    <source>
        <dbReference type="ARBA" id="ARBA00023136"/>
    </source>
</evidence>
<dbReference type="Pfam" id="PF23263">
    <property type="entry name" value="C8-3_MUC4"/>
    <property type="match status" value="1"/>
</dbReference>
<feature type="domain" description="VWFD" evidence="8">
    <location>
        <begin position="1152"/>
        <end position="1358"/>
    </location>
</feature>
<evidence type="ECO:0000256" key="6">
    <source>
        <dbReference type="SAM" id="MobiDB-lite"/>
    </source>
</evidence>
<dbReference type="GO" id="GO:0016020">
    <property type="term" value="C:membrane"/>
    <property type="evidence" value="ECO:0007669"/>
    <property type="project" value="UniProtKB-SubCell"/>
</dbReference>
<feature type="domain" description="AMOP" evidence="7">
    <location>
        <begin position="1007"/>
        <end position="1140"/>
    </location>
</feature>
<evidence type="ECO:0000313" key="9">
    <source>
        <dbReference type="EMBL" id="CAH1789174.1"/>
    </source>
</evidence>
<dbReference type="Pfam" id="PF06119">
    <property type="entry name" value="NIDO"/>
    <property type="match status" value="1"/>
</dbReference>
<dbReference type="EMBL" id="CAIIXF020000007">
    <property type="protein sequence ID" value="CAH1789174.1"/>
    <property type="molecule type" value="Genomic_DNA"/>
</dbReference>
<keyword evidence="10" id="KW-1185">Reference proteome</keyword>
<evidence type="ECO:0000256" key="3">
    <source>
        <dbReference type="ARBA" id="ARBA00022989"/>
    </source>
</evidence>